<keyword evidence="5" id="KW-1185">Reference proteome</keyword>
<dbReference type="Pfam" id="PF17766">
    <property type="entry name" value="fn3_6"/>
    <property type="match status" value="1"/>
</dbReference>
<dbReference type="InterPro" id="IPR041469">
    <property type="entry name" value="Subtilisin-like_FN3"/>
</dbReference>
<evidence type="ECO:0000313" key="4">
    <source>
        <dbReference type="EMBL" id="KAL3516061.1"/>
    </source>
</evidence>
<keyword evidence="2" id="KW-0732">Signal</keyword>
<dbReference type="PANTHER" id="PTHR10795">
    <property type="entry name" value="PROPROTEIN CONVERTASE SUBTILISIN/KEXIN"/>
    <property type="match status" value="1"/>
</dbReference>
<protein>
    <recommendedName>
        <fullName evidence="3">Subtilisin-like protease fibronectin type-III domain-containing protein</fullName>
    </recommendedName>
</protein>
<evidence type="ECO:0000259" key="3">
    <source>
        <dbReference type="Pfam" id="PF17766"/>
    </source>
</evidence>
<gene>
    <name evidence="4" type="ORF">ACH5RR_022963</name>
</gene>
<dbReference type="InterPro" id="IPR036852">
    <property type="entry name" value="Peptidase_S8/S53_dom_sf"/>
</dbReference>
<reference evidence="4 5" key="1">
    <citation type="submission" date="2024-11" db="EMBL/GenBank/DDBJ databases">
        <title>A near-complete genome assembly of Cinchona calisaya.</title>
        <authorList>
            <person name="Lian D.C."/>
            <person name="Zhao X.W."/>
            <person name="Wei L."/>
        </authorList>
    </citation>
    <scope>NUCLEOTIDE SEQUENCE [LARGE SCALE GENOMIC DNA]</scope>
    <source>
        <tissue evidence="4">Nenye</tissue>
    </source>
</reference>
<accession>A0ABD2Z9A6</accession>
<sequence length="155" mass="17547">MTTANILDMDNSLIHNERRLPTDIFTVGASHVNPLRAVNPGLVYDIKPDEYIPYLCGLGYLDDKIRIIVNRRVYCANINSIPEAQLNYPSFAIQLGTTTQTYSRTATNVGKPISTYQVKLDSVPMVNVNVRPQMLNFTKEFAAGNYSRRFTMKRV</sequence>
<organism evidence="4 5">
    <name type="scientific">Cinchona calisaya</name>
    <dbReference type="NCBI Taxonomy" id="153742"/>
    <lineage>
        <taxon>Eukaryota</taxon>
        <taxon>Viridiplantae</taxon>
        <taxon>Streptophyta</taxon>
        <taxon>Embryophyta</taxon>
        <taxon>Tracheophyta</taxon>
        <taxon>Spermatophyta</taxon>
        <taxon>Magnoliopsida</taxon>
        <taxon>eudicotyledons</taxon>
        <taxon>Gunneridae</taxon>
        <taxon>Pentapetalae</taxon>
        <taxon>asterids</taxon>
        <taxon>lamiids</taxon>
        <taxon>Gentianales</taxon>
        <taxon>Rubiaceae</taxon>
        <taxon>Cinchonoideae</taxon>
        <taxon>Cinchoneae</taxon>
        <taxon>Cinchona</taxon>
    </lineage>
</organism>
<dbReference type="AlphaFoldDB" id="A0ABD2Z9A6"/>
<proteinExistence type="inferred from homology"/>
<evidence type="ECO:0000256" key="2">
    <source>
        <dbReference type="ARBA" id="ARBA00022729"/>
    </source>
</evidence>
<comment type="similarity">
    <text evidence="1">Belongs to the peptidase S8 family.</text>
</comment>
<evidence type="ECO:0000256" key="1">
    <source>
        <dbReference type="ARBA" id="ARBA00011073"/>
    </source>
</evidence>
<evidence type="ECO:0000313" key="5">
    <source>
        <dbReference type="Proteomes" id="UP001630127"/>
    </source>
</evidence>
<comment type="caution">
    <text evidence="4">The sequence shown here is derived from an EMBL/GenBank/DDBJ whole genome shotgun (WGS) entry which is preliminary data.</text>
</comment>
<dbReference type="EMBL" id="JBJUIK010000010">
    <property type="protein sequence ID" value="KAL3516061.1"/>
    <property type="molecule type" value="Genomic_DNA"/>
</dbReference>
<dbReference type="InterPro" id="IPR045051">
    <property type="entry name" value="SBT"/>
</dbReference>
<dbReference type="Gene3D" id="2.60.40.2310">
    <property type="match status" value="1"/>
</dbReference>
<dbReference type="Proteomes" id="UP001630127">
    <property type="component" value="Unassembled WGS sequence"/>
</dbReference>
<feature type="domain" description="Subtilisin-like protease fibronectin type-III" evidence="3">
    <location>
        <begin position="85"/>
        <end position="152"/>
    </location>
</feature>
<dbReference type="Gene3D" id="3.40.50.200">
    <property type="entry name" value="Peptidase S8/S53 domain"/>
    <property type="match status" value="1"/>
</dbReference>
<name>A0ABD2Z9A6_9GENT</name>